<evidence type="ECO:0000313" key="4">
    <source>
        <dbReference type="EMBL" id="KNC55872.1"/>
    </source>
</evidence>
<dbReference type="Proteomes" id="UP000054408">
    <property type="component" value="Unassembled WGS sequence"/>
</dbReference>
<dbReference type="OrthoDB" id="39591at2759"/>
<dbReference type="InterPro" id="IPR016024">
    <property type="entry name" value="ARM-type_fold"/>
</dbReference>
<evidence type="ECO:0000259" key="2">
    <source>
        <dbReference type="Pfam" id="PF10363"/>
    </source>
</evidence>
<dbReference type="InterPro" id="IPR057407">
    <property type="entry name" value="HEAT_TANGO6"/>
</dbReference>
<dbReference type="PANTHER" id="PTHR20959:SF1">
    <property type="entry name" value="TRANSPORT AND GOLGI ORGANIZATION PROTEIN 6 HOMOLOG"/>
    <property type="match status" value="1"/>
</dbReference>
<keyword evidence="5" id="KW-1185">Reference proteome</keyword>
<organism evidence="4 5">
    <name type="scientific">Thecamonas trahens ATCC 50062</name>
    <dbReference type="NCBI Taxonomy" id="461836"/>
    <lineage>
        <taxon>Eukaryota</taxon>
        <taxon>Apusozoa</taxon>
        <taxon>Apusomonadida</taxon>
        <taxon>Apusomonadidae</taxon>
        <taxon>Thecamonas</taxon>
    </lineage>
</organism>
<gene>
    <name evidence="4" type="ORF">AMSG_11322</name>
</gene>
<dbReference type="Pfam" id="PF23565">
    <property type="entry name" value="ARM_TANGO6"/>
    <property type="match status" value="1"/>
</dbReference>
<evidence type="ECO:0000256" key="1">
    <source>
        <dbReference type="ARBA" id="ARBA00005724"/>
    </source>
</evidence>
<dbReference type="GeneID" id="25569324"/>
<feature type="domain" description="RNA polymerase II assembly factor Rtp1 C-terminal" evidence="2">
    <location>
        <begin position="804"/>
        <end position="909"/>
    </location>
</feature>
<dbReference type="eggNOG" id="KOG4653">
    <property type="taxonomic scope" value="Eukaryota"/>
</dbReference>
<dbReference type="InterPro" id="IPR039600">
    <property type="entry name" value="TANGO6/Rtp1"/>
</dbReference>
<dbReference type="InterPro" id="IPR019451">
    <property type="entry name" value="Rtp1_C1"/>
</dbReference>
<protein>
    <submittedName>
        <fullName evidence="4">Uncharacterized protein</fullName>
    </submittedName>
</protein>
<accession>A0A0L0DUJ8</accession>
<dbReference type="SUPFAM" id="SSF48371">
    <property type="entry name" value="ARM repeat"/>
    <property type="match status" value="1"/>
</dbReference>
<reference evidence="4 5" key="1">
    <citation type="submission" date="2010-05" db="EMBL/GenBank/DDBJ databases">
        <title>The Genome Sequence of Thecamonas trahens ATCC 50062.</title>
        <authorList>
            <consortium name="The Broad Institute Genome Sequencing Platform"/>
            <person name="Russ C."/>
            <person name="Cuomo C."/>
            <person name="Shea T."/>
            <person name="Young S.K."/>
            <person name="Zeng Q."/>
            <person name="Koehrsen M."/>
            <person name="Haas B."/>
            <person name="Borodovsky M."/>
            <person name="Guigo R."/>
            <person name="Alvarado L."/>
            <person name="Berlin A."/>
            <person name="Bochicchio J."/>
            <person name="Borenstein D."/>
            <person name="Chapman S."/>
            <person name="Chen Z."/>
            <person name="Freedman E."/>
            <person name="Gellesch M."/>
            <person name="Goldberg J."/>
            <person name="Griggs A."/>
            <person name="Gujja S."/>
            <person name="Heilman E."/>
            <person name="Heiman D."/>
            <person name="Hepburn T."/>
            <person name="Howarth C."/>
            <person name="Jen D."/>
            <person name="Larson L."/>
            <person name="Mehta T."/>
            <person name="Park D."/>
            <person name="Pearson M."/>
            <person name="Roberts A."/>
            <person name="Saif S."/>
            <person name="Shenoy N."/>
            <person name="Sisk P."/>
            <person name="Stolte C."/>
            <person name="Sykes S."/>
            <person name="Thomson T."/>
            <person name="Walk T."/>
            <person name="White J."/>
            <person name="Yandava C."/>
            <person name="Burger G."/>
            <person name="Gray M.W."/>
            <person name="Holland P.W.H."/>
            <person name="King N."/>
            <person name="Lang F.B.F."/>
            <person name="Roger A.J."/>
            <person name="Ruiz-Trillo I."/>
            <person name="Lander E."/>
            <person name="Nusbaum C."/>
        </authorList>
    </citation>
    <scope>NUCLEOTIDE SEQUENCE [LARGE SCALE GENOMIC DNA]</scope>
    <source>
        <strain evidence="4 5">ATCC 50062</strain>
    </source>
</reference>
<sequence>MSNGLRRVMAVLEALGGTVEVDEVLEEASKRYEEEFGHVVLPSQLTGCGGRTKVVFVALDALAVLADELGPGLATLDEVALSDKAKIRTVVEMVVLWGIAVHLLPGVGMPPQARSSALASLANAPSFSRSSLAVVTYSPSELFVVLERLVGLGGFGSDAMPELTVENTNEILISLLAQHAVDLVAGYLQLAHAPAAASAALAASATATASFTSPGAIGAAAVAAAAAATPDTALSVQDAARAEARAHWLLASVQPDVALEVGMILLGSRMRRSPRWLVPIARRVLSDALLARGGVHALLCQMLDRGDESDYDAATVGRAVRHLSRVPSTVPRATYLARVGVQLLGILASAVASARDGKIESPAVTRAAVLTVHMLLAAHPVAMKEHFLRPLFAPFFPLFAAPDEAESLLAVPCEAEAYGSEPPEAGDGLQVDDAVREVVPAWRVAHLVGILHLVTASATPLPARAAEALAFGVPLVFALLVTATATKSFMRARIVSTLAGLARCNEATVSDAFLQLITAPNVPGLSAQVGRTVSWFAPADGGALEVRALSLDTPGLSFERFAELVPARSIEGEAQVLLDLLKVLPRDCGLPSALFFGLLDAFAGVRAEQTTEAGARDAAIAAQLEAELEAKLEAASQSRVRVRAEEAPAPSVGQMEAAARAELLREQRMRVLHMLAVLADELPIAALIGSDVDKMLRLALALLKSEAEETLGLVLQLVEYVVTGRVAMTSQAEAVTLEALAPELERLSKASGVVAAIRESATRLRVLIVSRDPAWARTATAGSSEGEVDEQGVGGRGRVSARLRDALKALSDPLLPVRAAGLVQLRKIVQGGLSAGHLGEVKRIFESQLSDDDSFVFMAAVEGLAAVVDAAPSLFLDDLIRAYGSASQSEQHRLKLGEALLRVALMAGDLLPEHAPRMVRAFLAQAGDENEQVRASALSNLATLAGASPVPAAVRRCLEELVVGVSALLLRDESTSVRRAAAFVSVLLIEGLGLEATQVGSVMRDVRHALTVAARDDADEVVRGHAERGLERLRSVVREAVVGSRSSGRQHFLEIL</sequence>
<dbReference type="Gene3D" id="1.25.10.10">
    <property type="entry name" value="Leucine-rich Repeat Variant"/>
    <property type="match status" value="1"/>
</dbReference>
<evidence type="ECO:0000259" key="3">
    <source>
        <dbReference type="Pfam" id="PF23565"/>
    </source>
</evidence>
<dbReference type="Pfam" id="PF10363">
    <property type="entry name" value="RTP1_C1"/>
    <property type="match status" value="1"/>
</dbReference>
<dbReference type="PANTHER" id="PTHR20959">
    <property type="entry name" value="TRANSPORT AND GOLGI ORGANIZATION PROTEIN 6 FAMILY MEMBER"/>
    <property type="match status" value="1"/>
</dbReference>
<proteinExistence type="inferred from homology"/>
<dbReference type="EMBL" id="GL349507">
    <property type="protein sequence ID" value="KNC55872.1"/>
    <property type="molecule type" value="Genomic_DNA"/>
</dbReference>
<evidence type="ECO:0000313" key="5">
    <source>
        <dbReference type="Proteomes" id="UP000054408"/>
    </source>
</evidence>
<dbReference type="RefSeq" id="XP_013752794.1">
    <property type="nucleotide sequence ID" value="XM_013897340.1"/>
</dbReference>
<dbReference type="InterPro" id="IPR011989">
    <property type="entry name" value="ARM-like"/>
</dbReference>
<comment type="similarity">
    <text evidence="1">Belongs to the Tango6 family.</text>
</comment>
<dbReference type="AlphaFoldDB" id="A0A0L0DUJ8"/>
<feature type="domain" description="TANGO6 HEAT repeat" evidence="3">
    <location>
        <begin position="290"/>
        <end position="543"/>
    </location>
</feature>
<dbReference type="GO" id="GO:0009306">
    <property type="term" value="P:protein secretion"/>
    <property type="evidence" value="ECO:0007669"/>
    <property type="project" value="TreeGrafter"/>
</dbReference>
<name>A0A0L0DUJ8_THETB</name>